<keyword evidence="5 7" id="KW-1133">Transmembrane helix</keyword>
<dbReference type="PANTHER" id="PTHR23513">
    <property type="entry name" value="INTEGRAL MEMBRANE EFFLUX PROTEIN-RELATED"/>
    <property type="match status" value="1"/>
</dbReference>
<keyword evidence="6 7" id="KW-0472">Membrane</keyword>
<dbReference type="InterPro" id="IPR020846">
    <property type="entry name" value="MFS_dom"/>
</dbReference>
<dbReference type="Pfam" id="PF05977">
    <property type="entry name" value="MFS_3"/>
    <property type="match status" value="1"/>
</dbReference>
<comment type="subcellular location">
    <subcellularLocation>
        <location evidence="1">Cell membrane</location>
        <topology evidence="1">Multi-pass membrane protein</topology>
    </subcellularLocation>
</comment>
<evidence type="ECO:0000256" key="5">
    <source>
        <dbReference type="ARBA" id="ARBA00022989"/>
    </source>
</evidence>
<evidence type="ECO:0000256" key="2">
    <source>
        <dbReference type="ARBA" id="ARBA00022448"/>
    </source>
</evidence>
<evidence type="ECO:0000256" key="3">
    <source>
        <dbReference type="ARBA" id="ARBA00022475"/>
    </source>
</evidence>
<feature type="transmembrane region" description="Helical" evidence="7">
    <location>
        <begin position="388"/>
        <end position="411"/>
    </location>
</feature>
<dbReference type="SUPFAM" id="SSF103473">
    <property type="entry name" value="MFS general substrate transporter"/>
    <property type="match status" value="1"/>
</dbReference>
<feature type="transmembrane region" description="Helical" evidence="7">
    <location>
        <begin position="360"/>
        <end position="382"/>
    </location>
</feature>
<feature type="transmembrane region" description="Helical" evidence="7">
    <location>
        <begin position="270"/>
        <end position="290"/>
    </location>
</feature>
<feature type="transmembrane region" description="Helical" evidence="7">
    <location>
        <begin position="63"/>
        <end position="86"/>
    </location>
</feature>
<accession>A0AAW8ERA9</accession>
<dbReference type="EMBL" id="JAUSXV010000001">
    <property type="protein sequence ID" value="MDQ0646048.1"/>
    <property type="molecule type" value="Genomic_DNA"/>
</dbReference>
<feature type="transmembrane region" description="Helical" evidence="7">
    <location>
        <begin position="188"/>
        <end position="206"/>
    </location>
</feature>
<comment type="caution">
    <text evidence="9">The sequence shown here is derived from an EMBL/GenBank/DDBJ whole genome shotgun (WGS) entry which is preliminary data.</text>
</comment>
<evidence type="ECO:0000259" key="8">
    <source>
        <dbReference type="PROSITE" id="PS50850"/>
    </source>
</evidence>
<keyword evidence="3" id="KW-1003">Cell membrane</keyword>
<dbReference type="Proteomes" id="UP001244427">
    <property type="component" value="Unassembled WGS sequence"/>
</dbReference>
<feature type="transmembrane region" description="Helical" evidence="7">
    <location>
        <begin position="240"/>
        <end position="258"/>
    </location>
</feature>
<gene>
    <name evidence="9" type="ORF">QFZ53_000244</name>
</gene>
<dbReference type="InterPro" id="IPR010290">
    <property type="entry name" value="TM_effector"/>
</dbReference>
<evidence type="ECO:0000313" key="9">
    <source>
        <dbReference type="EMBL" id="MDQ0646048.1"/>
    </source>
</evidence>
<dbReference type="InterPro" id="IPR036259">
    <property type="entry name" value="MFS_trans_sf"/>
</dbReference>
<dbReference type="Gene3D" id="1.20.1250.20">
    <property type="entry name" value="MFS general substrate transporter like domains"/>
    <property type="match status" value="1"/>
</dbReference>
<feature type="transmembrane region" description="Helical" evidence="7">
    <location>
        <begin position="329"/>
        <end position="348"/>
    </location>
</feature>
<evidence type="ECO:0000256" key="4">
    <source>
        <dbReference type="ARBA" id="ARBA00022692"/>
    </source>
</evidence>
<evidence type="ECO:0000256" key="6">
    <source>
        <dbReference type="ARBA" id="ARBA00023136"/>
    </source>
</evidence>
<feature type="transmembrane region" description="Helical" evidence="7">
    <location>
        <begin position="93"/>
        <end position="117"/>
    </location>
</feature>
<keyword evidence="10" id="KW-1185">Reference proteome</keyword>
<evidence type="ECO:0000313" key="10">
    <source>
        <dbReference type="Proteomes" id="UP001244427"/>
    </source>
</evidence>
<evidence type="ECO:0000256" key="7">
    <source>
        <dbReference type="SAM" id="Phobius"/>
    </source>
</evidence>
<reference evidence="9 10" key="1">
    <citation type="submission" date="2023-07" db="EMBL/GenBank/DDBJ databases">
        <title>Comparative genomics of wheat-associated soil bacteria to identify genetic determinants of phenazine resistance.</title>
        <authorList>
            <person name="Mouncey N."/>
        </authorList>
    </citation>
    <scope>NUCLEOTIDE SEQUENCE [LARGE SCALE GENOMIC DNA]</scope>
    <source>
        <strain evidence="9 10">W4I9-1</strain>
    </source>
</reference>
<sequence length="541" mass="57011">MVENVPVSEHSNSTGTAGSAWAPLRHPIFRMLWFAQTGSNLGGWMQTVAAQWFLVQTGAGSAVVAWVQAASLLPVLFLSLFAGVLADRFDRRGWLLTMNIVSAALALVLTVLSAVGALGAPSLLLMTFLLGSSAALTAPAWQAIQPDLVPHDEIPAAAALGGITVNAARAVGPAIAGVLVAWSGPTSVFAINAVSFAGVVFALLRWPRPERPKRAWNEPLGEAIVAGIRYLVAGPVVRRLLLRSLMFAVPAGSLWSLLPSAADGVLHLGAAGYGLLLGMLGIGSILGAVLMPLITRRLSSSAVLGVSAAVFAFGTLCIAWWPLVIVVPVLLVAGVAWTATLTTLNAAMQLSAAPWVRARAISVYLLALLGGQGVGAVLWGAVSSVVGVSMTLVIAAGLLGLVALSVLLLPLHPNTGRLDRSIQPYCAPEPQLVFEPEPTDGPLTVSVSYRVEPEKEAGFLVAMSILRDSRRRTGAAGWTLERSADAAGSFREEFRVRSWGEYSAARTERWTGQDAAVMARVRENAEVVTESHEFVVRMPRR</sequence>
<name>A0AAW8ERA9_9MICO</name>
<dbReference type="PROSITE" id="PS50850">
    <property type="entry name" value="MFS"/>
    <property type="match status" value="1"/>
</dbReference>
<keyword evidence="2" id="KW-0813">Transport</keyword>
<dbReference type="AlphaFoldDB" id="A0AAW8ERA9"/>
<protein>
    <submittedName>
        <fullName evidence="9">MFS family permease</fullName>
    </submittedName>
</protein>
<dbReference type="CDD" id="cd06173">
    <property type="entry name" value="MFS_MefA_like"/>
    <property type="match status" value="1"/>
</dbReference>
<dbReference type="GO" id="GO:0022857">
    <property type="term" value="F:transmembrane transporter activity"/>
    <property type="evidence" value="ECO:0007669"/>
    <property type="project" value="InterPro"/>
</dbReference>
<feature type="transmembrane region" description="Helical" evidence="7">
    <location>
        <begin position="302"/>
        <end position="323"/>
    </location>
</feature>
<organism evidence="9 10">
    <name type="scientific">Microbacterium natoriense</name>
    <dbReference type="NCBI Taxonomy" id="284570"/>
    <lineage>
        <taxon>Bacteria</taxon>
        <taxon>Bacillati</taxon>
        <taxon>Actinomycetota</taxon>
        <taxon>Actinomycetes</taxon>
        <taxon>Micrococcales</taxon>
        <taxon>Microbacteriaceae</taxon>
        <taxon>Microbacterium</taxon>
    </lineage>
</organism>
<evidence type="ECO:0000256" key="1">
    <source>
        <dbReference type="ARBA" id="ARBA00004651"/>
    </source>
</evidence>
<proteinExistence type="predicted"/>
<dbReference type="GO" id="GO:0005886">
    <property type="term" value="C:plasma membrane"/>
    <property type="evidence" value="ECO:0007669"/>
    <property type="project" value="UniProtKB-SubCell"/>
</dbReference>
<keyword evidence="4 7" id="KW-0812">Transmembrane</keyword>
<dbReference type="PANTHER" id="PTHR23513:SF11">
    <property type="entry name" value="STAPHYLOFERRIN A TRANSPORTER"/>
    <property type="match status" value="1"/>
</dbReference>
<feature type="domain" description="Major facilitator superfamily (MFS) profile" evidence="8">
    <location>
        <begin position="1"/>
        <end position="414"/>
    </location>
</feature>